<sequence length="133" mass="14782">MIKTITFAGIHFTIATMVAFALTGDFLLGSLVAMIEPTINTGAFYLHEKAWQKVAFLKRRQSMTQVKTASFAVIHFSVAFTVTYLLTGNAFIGGLMATIEPAINSIAYFFHEKVWQRKSHESIDINFNKSVAA</sequence>
<evidence type="ECO:0000313" key="3">
    <source>
        <dbReference type="EMBL" id="GAL22480.1"/>
    </source>
</evidence>
<dbReference type="OrthoDB" id="9133582at2"/>
<dbReference type="AlphaFoldDB" id="A0A090S478"/>
<dbReference type="Pfam" id="PF09834">
    <property type="entry name" value="DUF2061"/>
    <property type="match status" value="2"/>
</dbReference>
<keyword evidence="1" id="KW-1133">Transmembrane helix</keyword>
<evidence type="ECO:0000313" key="4">
    <source>
        <dbReference type="Proteomes" id="UP000029228"/>
    </source>
</evidence>
<evidence type="ECO:0000256" key="1">
    <source>
        <dbReference type="SAM" id="Phobius"/>
    </source>
</evidence>
<gene>
    <name evidence="3" type="ORF">JCM19235_3996</name>
</gene>
<keyword evidence="1" id="KW-0472">Membrane</keyword>
<feature type="transmembrane region" description="Helical" evidence="1">
    <location>
        <begin position="68"/>
        <end position="86"/>
    </location>
</feature>
<protein>
    <submittedName>
        <fullName evidence="3">Arginine/ornithine antiporter ArcD</fullName>
    </submittedName>
</protein>
<evidence type="ECO:0000259" key="2">
    <source>
        <dbReference type="Pfam" id="PF09834"/>
    </source>
</evidence>
<keyword evidence="4" id="KW-1185">Reference proteome</keyword>
<accession>A0A090S478</accession>
<comment type="caution">
    <text evidence="3">The sequence shown here is derived from an EMBL/GenBank/DDBJ whole genome shotgun (WGS) entry which is preliminary data.</text>
</comment>
<organism evidence="3 4">
    <name type="scientific">Vibrio maritimus</name>
    <dbReference type="NCBI Taxonomy" id="990268"/>
    <lineage>
        <taxon>Bacteria</taxon>
        <taxon>Pseudomonadati</taxon>
        <taxon>Pseudomonadota</taxon>
        <taxon>Gammaproteobacteria</taxon>
        <taxon>Vibrionales</taxon>
        <taxon>Vibrionaceae</taxon>
        <taxon>Vibrio</taxon>
    </lineage>
</organism>
<dbReference type="STRING" id="990268.JCM19235_3996"/>
<feature type="domain" description="DUF2061" evidence="2">
    <location>
        <begin position="1"/>
        <end position="52"/>
    </location>
</feature>
<dbReference type="Proteomes" id="UP000029228">
    <property type="component" value="Unassembled WGS sequence"/>
</dbReference>
<proteinExistence type="predicted"/>
<feature type="transmembrane region" description="Helical" evidence="1">
    <location>
        <begin position="5"/>
        <end position="22"/>
    </location>
</feature>
<reference evidence="3 4" key="1">
    <citation type="submission" date="2014-09" db="EMBL/GenBank/DDBJ databases">
        <title>Vibrio maritimus JCM 19235. (C45) whole genome shotgun sequence.</title>
        <authorList>
            <person name="Sawabe T."/>
            <person name="Meirelles P."/>
            <person name="Nakanishi M."/>
            <person name="Sayaka M."/>
            <person name="Hattori M."/>
            <person name="Ohkuma M."/>
        </authorList>
    </citation>
    <scope>NUCLEOTIDE SEQUENCE [LARGE SCALE GENOMIC DNA]</scope>
    <source>
        <strain evidence="4">JCM19235</strain>
    </source>
</reference>
<dbReference type="EMBL" id="BBMR01000013">
    <property type="protein sequence ID" value="GAL22480.1"/>
    <property type="molecule type" value="Genomic_DNA"/>
</dbReference>
<feature type="domain" description="DUF2061" evidence="2">
    <location>
        <begin position="66"/>
        <end position="116"/>
    </location>
</feature>
<keyword evidence="1" id="KW-0812">Transmembrane</keyword>
<name>A0A090S478_9VIBR</name>
<dbReference type="InterPro" id="IPR018638">
    <property type="entry name" value="DUF2061_membrane"/>
</dbReference>